<keyword evidence="2" id="KW-1185">Reference proteome</keyword>
<evidence type="ECO:0000313" key="1">
    <source>
        <dbReference type="EMBL" id="MFC4989158.1"/>
    </source>
</evidence>
<dbReference type="RefSeq" id="WP_224829002.1">
    <property type="nucleotide sequence ID" value="NZ_JAIVEF010000014.1"/>
</dbReference>
<dbReference type="AlphaFoldDB" id="A0ABD5QHI3"/>
<dbReference type="EMBL" id="JBHSJG010000040">
    <property type="protein sequence ID" value="MFC4989158.1"/>
    <property type="molecule type" value="Genomic_DNA"/>
</dbReference>
<comment type="caution">
    <text evidence="1">The sequence shown here is derived from an EMBL/GenBank/DDBJ whole genome shotgun (WGS) entry which is preliminary data.</text>
</comment>
<gene>
    <name evidence="1" type="ORF">ACFPFO_15560</name>
</gene>
<evidence type="ECO:0008006" key="3">
    <source>
        <dbReference type="Google" id="ProtNLM"/>
    </source>
</evidence>
<proteinExistence type="predicted"/>
<reference evidence="1 2" key="1">
    <citation type="journal article" date="2019" name="Int. J. Syst. Evol. Microbiol.">
        <title>The Global Catalogue of Microorganisms (GCM) 10K type strain sequencing project: providing services to taxonomists for standard genome sequencing and annotation.</title>
        <authorList>
            <consortium name="The Broad Institute Genomics Platform"/>
            <consortium name="The Broad Institute Genome Sequencing Center for Infectious Disease"/>
            <person name="Wu L."/>
            <person name="Ma J."/>
        </authorList>
    </citation>
    <scope>NUCLEOTIDE SEQUENCE [LARGE SCALE GENOMIC DNA]</scope>
    <source>
        <strain evidence="1 2">CGMCC 1.15824</strain>
    </source>
</reference>
<evidence type="ECO:0000313" key="2">
    <source>
        <dbReference type="Proteomes" id="UP001595925"/>
    </source>
</evidence>
<sequence>MNLRPDAQTRVVALAARSPALPVTGGLTHGDPCPRCGAATMAGCADADGQEVLECERCLYRPATE</sequence>
<organism evidence="1 2">
    <name type="scientific">Saliphagus infecundisoli</name>
    <dbReference type="NCBI Taxonomy" id="1849069"/>
    <lineage>
        <taxon>Archaea</taxon>
        <taxon>Methanobacteriati</taxon>
        <taxon>Methanobacteriota</taxon>
        <taxon>Stenosarchaea group</taxon>
        <taxon>Halobacteria</taxon>
        <taxon>Halobacteriales</taxon>
        <taxon>Natrialbaceae</taxon>
        <taxon>Saliphagus</taxon>
    </lineage>
</organism>
<name>A0ABD5QHI3_9EURY</name>
<protein>
    <recommendedName>
        <fullName evidence="3">Small CPxCG-related zinc finger protein</fullName>
    </recommendedName>
</protein>
<dbReference type="Proteomes" id="UP001595925">
    <property type="component" value="Unassembled WGS sequence"/>
</dbReference>
<accession>A0ABD5QHI3</accession>